<proteinExistence type="inferred from homology"/>
<dbReference type="RefSeq" id="WP_237360466.1">
    <property type="nucleotide sequence ID" value="NZ_CAKLDM010000001.1"/>
</dbReference>
<dbReference type="EMBL" id="CAKLDM010000001">
    <property type="protein sequence ID" value="CAH0537425.1"/>
    <property type="molecule type" value="Genomic_DNA"/>
</dbReference>
<keyword evidence="5" id="KW-1185">Reference proteome</keyword>
<accession>A0ABN8E220</accession>
<reference evidence="4" key="1">
    <citation type="submission" date="2021-11" db="EMBL/GenBank/DDBJ databases">
        <authorList>
            <person name="Rodrigo-Torres L."/>
            <person name="Arahal R. D."/>
            <person name="Lucena T."/>
        </authorList>
    </citation>
    <scope>NUCLEOTIDE SEQUENCE</scope>
    <source>
        <strain evidence="4">CECT 7928</strain>
    </source>
</reference>
<comment type="caution">
    <text evidence="4">The sequence shown here is derived from an EMBL/GenBank/DDBJ whole genome shotgun (WGS) entry which is preliminary data.</text>
</comment>
<comment type="similarity">
    <text evidence="1">Belongs to the PspA/Vipp/IM30 family.</text>
</comment>
<evidence type="ECO:0000256" key="1">
    <source>
        <dbReference type="ARBA" id="ARBA00043985"/>
    </source>
</evidence>
<evidence type="ECO:0000313" key="5">
    <source>
        <dbReference type="Proteomes" id="UP000838748"/>
    </source>
</evidence>
<organism evidence="4 5">
    <name type="scientific">Vibrio marisflavi CECT 7928</name>
    <dbReference type="NCBI Taxonomy" id="634439"/>
    <lineage>
        <taxon>Bacteria</taxon>
        <taxon>Pseudomonadati</taxon>
        <taxon>Pseudomonadota</taxon>
        <taxon>Gammaproteobacteria</taxon>
        <taxon>Vibrionales</taxon>
        <taxon>Vibrionaceae</taxon>
        <taxon>Vibrio</taxon>
    </lineage>
</organism>
<feature type="region of interest" description="Disordered" evidence="3">
    <location>
        <begin position="206"/>
        <end position="226"/>
    </location>
</feature>
<name>A0ABN8E220_9VIBR</name>
<evidence type="ECO:0000313" key="4">
    <source>
        <dbReference type="EMBL" id="CAH0537425.1"/>
    </source>
</evidence>
<feature type="coiled-coil region" evidence="2">
    <location>
        <begin position="27"/>
        <end position="75"/>
    </location>
</feature>
<feature type="coiled-coil region" evidence="2">
    <location>
        <begin position="123"/>
        <end position="195"/>
    </location>
</feature>
<evidence type="ECO:0000256" key="2">
    <source>
        <dbReference type="SAM" id="Coils"/>
    </source>
</evidence>
<dbReference type="Proteomes" id="UP000838748">
    <property type="component" value="Unassembled WGS sequence"/>
</dbReference>
<evidence type="ECO:0008006" key="6">
    <source>
        <dbReference type="Google" id="ProtNLM"/>
    </source>
</evidence>
<evidence type="ECO:0000256" key="3">
    <source>
        <dbReference type="SAM" id="MobiDB-lite"/>
    </source>
</evidence>
<sequence length="226" mass="24984">MALGRLFKIGLGLFNDKAESIADEHGIVELRQQIREANTELDKTDIELTSIIAQRKLADNDVRSIEENISKYEAQAIKQSESGNKSLALECAQEVMKLREQLTATQARQTAFLEAETTMRSKVTECKGRIKHLEQELDLVKATESMQKAQMSTLSAVSGSNSKTKTALDSLERIKENQKRKAAELEAAAELAKEKDSLSNLDAKLAAANTSSSESELERILKQSQS</sequence>
<dbReference type="Pfam" id="PF04012">
    <property type="entry name" value="PspA_IM30"/>
    <property type="match status" value="1"/>
</dbReference>
<protein>
    <recommendedName>
        <fullName evidence="6">PspA/IM30 family protein</fullName>
    </recommendedName>
</protein>
<dbReference type="InterPro" id="IPR007157">
    <property type="entry name" value="PspA_VIPP1"/>
</dbReference>
<gene>
    <name evidence="4" type="ORF">VMF7928_01103</name>
</gene>
<dbReference type="PANTHER" id="PTHR31088:SF9">
    <property type="entry name" value="PHAGE SHOCK PROTEIN A"/>
    <property type="match status" value="1"/>
</dbReference>
<keyword evidence="2" id="KW-0175">Coiled coil</keyword>
<dbReference type="PANTHER" id="PTHR31088">
    <property type="entry name" value="MEMBRANE-ASSOCIATED PROTEIN VIPP1, CHLOROPLASTIC"/>
    <property type="match status" value="1"/>
</dbReference>
<feature type="compositionally biased region" description="Basic and acidic residues" evidence="3">
    <location>
        <begin position="216"/>
        <end position="226"/>
    </location>
</feature>